<keyword evidence="2" id="KW-0812">Transmembrane</keyword>
<keyword evidence="4" id="KW-0540">Nuclease</keyword>
<dbReference type="EMBL" id="JANAFB010000014">
    <property type="protein sequence ID" value="MCP3425860.1"/>
    <property type="molecule type" value="Genomic_DNA"/>
</dbReference>
<keyword evidence="2" id="KW-1133">Transmembrane helix</keyword>
<keyword evidence="4" id="KW-0255">Endonuclease</keyword>
<dbReference type="RefSeq" id="WP_254166261.1">
    <property type="nucleotide sequence ID" value="NZ_JANAFB010000014.1"/>
</dbReference>
<protein>
    <submittedName>
        <fullName evidence="4">HNH endonuclease family protein</fullName>
    </submittedName>
</protein>
<keyword evidence="2" id="KW-0472">Membrane</keyword>
<dbReference type="InterPro" id="IPR011089">
    <property type="entry name" value="GmrSD_C"/>
</dbReference>
<dbReference type="GO" id="GO:0004519">
    <property type="term" value="F:endonuclease activity"/>
    <property type="evidence" value="ECO:0007669"/>
    <property type="project" value="UniProtKB-KW"/>
</dbReference>
<feature type="compositionally biased region" description="Gly residues" evidence="1">
    <location>
        <begin position="19"/>
        <end position="32"/>
    </location>
</feature>
<gene>
    <name evidence="4" type="ORF">NBM05_07535</name>
</gene>
<proteinExistence type="predicted"/>
<evidence type="ECO:0000259" key="3">
    <source>
        <dbReference type="Pfam" id="PF07510"/>
    </source>
</evidence>
<dbReference type="PANTHER" id="PTHR24094:SF15">
    <property type="entry name" value="AMP-DEPENDENT SYNTHETASE_LIGASE DOMAIN-CONTAINING PROTEIN-RELATED"/>
    <property type="match status" value="1"/>
</dbReference>
<keyword evidence="4" id="KW-0378">Hydrolase</keyword>
<evidence type="ECO:0000313" key="5">
    <source>
        <dbReference type="Proteomes" id="UP001139502"/>
    </source>
</evidence>
<reference evidence="4" key="1">
    <citation type="submission" date="2022-06" db="EMBL/GenBank/DDBJ databases">
        <title>Rothia sp. isolated from sandalwood seedling.</title>
        <authorList>
            <person name="Tuikhar N."/>
            <person name="Kirdat K."/>
            <person name="Thorat V."/>
            <person name="Swetha P."/>
            <person name="Padma S."/>
            <person name="Sundararaj R."/>
            <person name="Yadav A."/>
        </authorList>
    </citation>
    <scope>NUCLEOTIDE SEQUENCE</scope>
    <source>
        <strain evidence="4">AR01</strain>
    </source>
</reference>
<sequence>MSPRTNGRSGGPRRSPIRGRGGVPRSGRGGAPRGRVSRQNRVIAMALVGVVLLVVLAIRWATGDLDLSGGQAAPEPTSLSAQEALRELDGLQVAAEVREGYQRERFGGGWGDLDGDSCDTRQEILQRDLDDVVASDGCRVDTGVLKDPYTGEDIRFTRGAQTSSEVQIDHVVAAAQAWYSGAYAWDEAERVEFFNDPDNLLAVDGPTNNSKGAKSAAEWLPGNAAYRCEYVGRQIHVKAKYHLTVDSDESAAMRRVLAAC</sequence>
<feature type="domain" description="GmrSD restriction endonucleases C-terminal" evidence="3">
    <location>
        <begin position="147"/>
        <end position="255"/>
    </location>
</feature>
<accession>A0A9X2KIC5</accession>
<evidence type="ECO:0000256" key="2">
    <source>
        <dbReference type="SAM" id="Phobius"/>
    </source>
</evidence>
<keyword evidence="5" id="KW-1185">Reference proteome</keyword>
<dbReference type="Proteomes" id="UP001139502">
    <property type="component" value="Unassembled WGS sequence"/>
</dbReference>
<organism evidence="4 5">
    <name type="scientific">Rothia santali</name>
    <dbReference type="NCBI Taxonomy" id="2949643"/>
    <lineage>
        <taxon>Bacteria</taxon>
        <taxon>Bacillati</taxon>
        <taxon>Actinomycetota</taxon>
        <taxon>Actinomycetes</taxon>
        <taxon>Micrococcales</taxon>
        <taxon>Micrococcaceae</taxon>
        <taxon>Rothia</taxon>
    </lineage>
</organism>
<evidence type="ECO:0000313" key="4">
    <source>
        <dbReference type="EMBL" id="MCP3425860.1"/>
    </source>
</evidence>
<dbReference type="Pfam" id="PF07510">
    <property type="entry name" value="GmrSD_C"/>
    <property type="match status" value="1"/>
</dbReference>
<evidence type="ECO:0000256" key="1">
    <source>
        <dbReference type="SAM" id="MobiDB-lite"/>
    </source>
</evidence>
<comment type="caution">
    <text evidence="4">The sequence shown here is derived from an EMBL/GenBank/DDBJ whole genome shotgun (WGS) entry which is preliminary data.</text>
</comment>
<feature type="transmembrane region" description="Helical" evidence="2">
    <location>
        <begin position="42"/>
        <end position="61"/>
    </location>
</feature>
<dbReference type="PANTHER" id="PTHR24094">
    <property type="entry name" value="SECRETED PROTEIN"/>
    <property type="match status" value="1"/>
</dbReference>
<dbReference type="AlphaFoldDB" id="A0A9X2KIC5"/>
<feature type="region of interest" description="Disordered" evidence="1">
    <location>
        <begin position="1"/>
        <end position="35"/>
    </location>
</feature>
<name>A0A9X2KIC5_9MICC</name>